<sequence length="481" mass="51198">MATARTRLFWSLVAAWCALFTAVEVSATLANPVMWILVHHRLKQARIDPIVTPGKPSSHVHSLVGANGVGADTTTAEDLENASTCTTAGIHADMSAYWAPTLYSFNSNDDTFTPRPLDYVNTYYLMRGNVPITAFPRGLQLLAGNATRRGPGPTKQNDNTASFVCLNYKDGSSQWPTLPPGPCPQGLRTQVVFPSCWNGKDLVSADHSHVVYPLGDNADNGDCPSSHNIRLPTLFYEFVWGVDGQDNTGNSTWVFSNGDAIGYSFHADFIAAWNETILQDAIDQCAGNLFNDLEACPPLAETLDRKASQICNTTSSEAISGSIASLPGCNVVWNGPHAGKGLLSGCDPNKVMLEPANWPSSNSTNATTTSSASTSSSIASSSTSSLASASTSTASSGVVSAATKTAGTPANVAAGQAAKSTPKVVAQPKKPINKAPVHKQAEHKVTVQSHKNTKRPVFAKKKDEKKKKKKKSKKSKKQHKN</sequence>
<evidence type="ECO:0000256" key="2">
    <source>
        <dbReference type="SAM" id="SignalP"/>
    </source>
</evidence>
<feature type="region of interest" description="Disordered" evidence="1">
    <location>
        <begin position="412"/>
        <end position="481"/>
    </location>
</feature>
<dbReference type="PANTHER" id="PTHR43662">
    <property type="match status" value="1"/>
</dbReference>
<feature type="chain" id="PRO_5007281165" description="DUF1996 domain-containing protein" evidence="2">
    <location>
        <begin position="28"/>
        <end position="481"/>
    </location>
</feature>
<proteinExistence type="predicted"/>
<feature type="compositionally biased region" description="Low complexity" evidence="1">
    <location>
        <begin position="360"/>
        <end position="379"/>
    </location>
</feature>
<feature type="signal peptide" evidence="2">
    <location>
        <begin position="1"/>
        <end position="27"/>
    </location>
</feature>
<dbReference type="PANTHER" id="PTHR43662:SF3">
    <property type="entry name" value="DOMAIN PROTEIN, PUTATIVE (AFU_ORTHOLOGUE AFUA_6G11970)-RELATED"/>
    <property type="match status" value="1"/>
</dbReference>
<feature type="domain" description="DUF1996" evidence="3">
    <location>
        <begin position="48"/>
        <end position="273"/>
    </location>
</feature>
<dbReference type="AlphaFoldDB" id="A0A127Z7A4"/>
<name>A0A127Z7A4_9BASI</name>
<dbReference type="InterPro" id="IPR018535">
    <property type="entry name" value="DUF1996"/>
</dbReference>
<organism evidence="4">
    <name type="scientific">Sporisorium scitamineum</name>
    <dbReference type="NCBI Taxonomy" id="49012"/>
    <lineage>
        <taxon>Eukaryota</taxon>
        <taxon>Fungi</taxon>
        <taxon>Dikarya</taxon>
        <taxon>Basidiomycota</taxon>
        <taxon>Ustilaginomycotina</taxon>
        <taxon>Ustilaginomycetes</taxon>
        <taxon>Ustilaginales</taxon>
        <taxon>Ustilaginaceae</taxon>
        <taxon>Sporisorium</taxon>
    </lineage>
</organism>
<keyword evidence="2" id="KW-0732">Signal</keyword>
<reference evidence="4" key="1">
    <citation type="submission" date="2014-06" db="EMBL/GenBank/DDBJ databases">
        <authorList>
            <person name="Ju J."/>
            <person name="Zhang J."/>
        </authorList>
    </citation>
    <scope>NUCLEOTIDE SEQUENCE</scope>
    <source>
        <strain evidence="4">SscI8</strain>
    </source>
</reference>
<feature type="compositionally biased region" description="Basic residues" evidence="1">
    <location>
        <begin position="451"/>
        <end position="481"/>
    </location>
</feature>
<dbReference type="EMBL" id="LK056650">
    <property type="protein sequence ID" value="CDS82023.1"/>
    <property type="molecule type" value="Genomic_DNA"/>
</dbReference>
<feature type="region of interest" description="Disordered" evidence="1">
    <location>
        <begin position="357"/>
        <end position="379"/>
    </location>
</feature>
<evidence type="ECO:0000313" key="4">
    <source>
        <dbReference type="EMBL" id="CDS82023.1"/>
    </source>
</evidence>
<accession>A0A127Z7A4</accession>
<evidence type="ECO:0000259" key="3">
    <source>
        <dbReference type="Pfam" id="PF09362"/>
    </source>
</evidence>
<protein>
    <recommendedName>
        <fullName evidence="3">DUF1996 domain-containing protein</fullName>
    </recommendedName>
</protein>
<evidence type="ECO:0000256" key="1">
    <source>
        <dbReference type="SAM" id="MobiDB-lite"/>
    </source>
</evidence>
<dbReference type="Pfam" id="PF09362">
    <property type="entry name" value="DUF1996"/>
    <property type="match status" value="1"/>
</dbReference>
<dbReference type="OrthoDB" id="74764at2759"/>
<gene>
    <name evidence="4" type="ORF">SPSC_00205</name>
</gene>